<comment type="subcellular location">
    <subcellularLocation>
        <location evidence="1">Membrane</location>
        <topology evidence="1">Single-pass membrane protein</topology>
    </subcellularLocation>
</comment>
<dbReference type="PRINTS" id="PR00625">
    <property type="entry name" value="JDOMAIN"/>
</dbReference>
<evidence type="ECO:0000259" key="8">
    <source>
        <dbReference type="PROSITE" id="PS50076"/>
    </source>
</evidence>
<reference evidence="9 10" key="1">
    <citation type="submission" date="2024-02" db="EMBL/GenBank/DDBJ databases">
        <title>Genome analysis and characterization of Microbaculum marinisediminis sp. nov., isolated from marine sediment.</title>
        <authorList>
            <person name="Du Z.-J."/>
            <person name="Ye Y.-Q."/>
            <person name="Zhang Z.-R."/>
            <person name="Yuan S.-M."/>
            <person name="Zhang X.-Y."/>
        </authorList>
    </citation>
    <scope>NUCLEOTIDE SEQUENCE [LARGE SCALE GENOMIC DNA]</scope>
    <source>
        <strain evidence="9 10">SDUM1044001</strain>
    </source>
</reference>
<dbReference type="PANTHER" id="PTHR12763">
    <property type="match status" value="1"/>
</dbReference>
<sequence>MGAFLLGLIGIVLAILAFRAFVQANPASLAVGLRRGGGIALLVVAAGLAVLGRFAFAAPIALVGLSLLGFRSNPFAGMGARTQRTGGQTSSVRSPWLEMILDHDSGELGGHVLRGQHAGRALESLDEETLLDLLAELDDQESRQLLEAYLDRRIPGWREHAEADPGPGEGGATGSGQRGSQGPMTEQEAYEVLGVTPGADESDIRKAHRELMLKMHPDRGGSTYLAAKINEAKEFLLRKHGRRS</sequence>
<dbReference type="Gene3D" id="1.10.287.110">
    <property type="entry name" value="DnaJ domain"/>
    <property type="match status" value="1"/>
</dbReference>
<comment type="caution">
    <text evidence="9">The sequence shown here is derived from an EMBL/GenBank/DDBJ whole genome shotgun (WGS) entry which is preliminary data.</text>
</comment>
<dbReference type="SMART" id="SM00271">
    <property type="entry name" value="DnaJ"/>
    <property type="match status" value="1"/>
</dbReference>
<evidence type="ECO:0000313" key="10">
    <source>
        <dbReference type="Proteomes" id="UP001378188"/>
    </source>
</evidence>
<feature type="compositionally biased region" description="Gly residues" evidence="6">
    <location>
        <begin position="167"/>
        <end position="179"/>
    </location>
</feature>
<dbReference type="PROSITE" id="PS50076">
    <property type="entry name" value="DNAJ_2"/>
    <property type="match status" value="1"/>
</dbReference>
<evidence type="ECO:0000256" key="6">
    <source>
        <dbReference type="SAM" id="MobiDB-lite"/>
    </source>
</evidence>
<keyword evidence="3 7" id="KW-1133">Transmembrane helix</keyword>
<dbReference type="CDD" id="cd06257">
    <property type="entry name" value="DnaJ"/>
    <property type="match status" value="1"/>
</dbReference>
<evidence type="ECO:0000256" key="7">
    <source>
        <dbReference type="SAM" id="Phobius"/>
    </source>
</evidence>
<evidence type="ECO:0000313" key="9">
    <source>
        <dbReference type="EMBL" id="MEJ8573432.1"/>
    </source>
</evidence>
<dbReference type="AlphaFoldDB" id="A0AAW9RI96"/>
<keyword evidence="10" id="KW-1185">Reference proteome</keyword>
<accession>A0AAW9RI96</accession>
<protein>
    <submittedName>
        <fullName evidence="9">DnaJ domain-containing protein</fullName>
    </submittedName>
</protein>
<dbReference type="FunFam" id="1.10.287.110:FF:000001">
    <property type="entry name" value="Import inner membrane translocase subunit tim14"/>
    <property type="match status" value="1"/>
</dbReference>
<evidence type="ECO:0000256" key="2">
    <source>
        <dbReference type="ARBA" id="ARBA00022692"/>
    </source>
</evidence>
<evidence type="ECO:0000256" key="4">
    <source>
        <dbReference type="ARBA" id="ARBA00023136"/>
    </source>
</evidence>
<feature type="region of interest" description="Disordered" evidence="6">
    <location>
        <begin position="157"/>
        <end position="185"/>
    </location>
</feature>
<keyword evidence="2 7" id="KW-0812">Transmembrane</keyword>
<evidence type="ECO:0000256" key="3">
    <source>
        <dbReference type="ARBA" id="ARBA00022989"/>
    </source>
</evidence>
<dbReference type="EMBL" id="JAZHOF010000007">
    <property type="protein sequence ID" value="MEJ8573432.1"/>
    <property type="molecule type" value="Genomic_DNA"/>
</dbReference>
<comment type="similarity">
    <text evidence="5">Belongs to the TIM14 family.</text>
</comment>
<dbReference type="PANTHER" id="PTHR12763:SF28">
    <property type="entry name" value="GEO10507P1-RELATED"/>
    <property type="match status" value="1"/>
</dbReference>
<dbReference type="Pfam" id="PF00226">
    <property type="entry name" value="DnaJ"/>
    <property type="match status" value="1"/>
</dbReference>
<evidence type="ECO:0000256" key="1">
    <source>
        <dbReference type="ARBA" id="ARBA00004167"/>
    </source>
</evidence>
<dbReference type="InterPro" id="IPR036869">
    <property type="entry name" value="J_dom_sf"/>
</dbReference>
<feature type="domain" description="J" evidence="8">
    <location>
        <begin position="188"/>
        <end position="244"/>
    </location>
</feature>
<dbReference type="Proteomes" id="UP001378188">
    <property type="component" value="Unassembled WGS sequence"/>
</dbReference>
<gene>
    <name evidence="9" type="ORF">V3328_18225</name>
</gene>
<dbReference type="InterPro" id="IPR001623">
    <property type="entry name" value="DnaJ_domain"/>
</dbReference>
<dbReference type="SUPFAM" id="SSF46565">
    <property type="entry name" value="Chaperone J-domain"/>
    <property type="match status" value="1"/>
</dbReference>
<organism evidence="9 10">
    <name type="scientific">Microbaculum marinum</name>
    <dbReference type="NCBI Taxonomy" id="1764581"/>
    <lineage>
        <taxon>Bacteria</taxon>
        <taxon>Pseudomonadati</taxon>
        <taxon>Pseudomonadota</taxon>
        <taxon>Alphaproteobacteria</taxon>
        <taxon>Hyphomicrobiales</taxon>
        <taxon>Tepidamorphaceae</taxon>
        <taxon>Microbaculum</taxon>
    </lineage>
</organism>
<keyword evidence="4 7" id="KW-0472">Membrane</keyword>
<feature type="transmembrane region" description="Helical" evidence="7">
    <location>
        <begin position="40"/>
        <end position="68"/>
    </location>
</feature>
<dbReference type="GO" id="GO:0016020">
    <property type="term" value="C:membrane"/>
    <property type="evidence" value="ECO:0007669"/>
    <property type="project" value="UniProtKB-SubCell"/>
</dbReference>
<name>A0AAW9RI96_9HYPH</name>
<dbReference type="RefSeq" id="WP_340331122.1">
    <property type="nucleotide sequence ID" value="NZ_JAZHOF010000007.1"/>
</dbReference>
<proteinExistence type="inferred from homology"/>
<evidence type="ECO:0000256" key="5">
    <source>
        <dbReference type="ARBA" id="ARBA00038105"/>
    </source>
</evidence>